<evidence type="ECO:0000313" key="1">
    <source>
        <dbReference type="EMBL" id="QPS59384.1"/>
    </source>
</evidence>
<gene>
    <name evidence="1" type="ORF">I6G51_10925</name>
    <name evidence="2" type="ORF">NCTC10288_00695</name>
</gene>
<proteinExistence type="predicted"/>
<organism evidence="2 3">
    <name type="scientific">Corynebacterium minutissimum</name>
    <dbReference type="NCBI Taxonomy" id="38301"/>
    <lineage>
        <taxon>Bacteria</taxon>
        <taxon>Bacillati</taxon>
        <taxon>Actinomycetota</taxon>
        <taxon>Actinomycetes</taxon>
        <taxon>Mycobacteriales</taxon>
        <taxon>Corynebacteriaceae</taxon>
        <taxon>Corynebacterium</taxon>
    </lineage>
</organism>
<dbReference type="OrthoDB" id="6713581at2"/>
<dbReference type="GeneID" id="70782623"/>
<dbReference type="Gene3D" id="3.40.50.2000">
    <property type="entry name" value="Glycogen Phosphorylase B"/>
    <property type="match status" value="2"/>
</dbReference>
<dbReference type="Proteomes" id="UP000594905">
    <property type="component" value="Chromosome"/>
</dbReference>
<dbReference type="KEGG" id="cmin:NCTC10288_00695"/>
<dbReference type="PANTHER" id="PTHR12526">
    <property type="entry name" value="GLYCOSYLTRANSFERASE"/>
    <property type="match status" value="1"/>
</dbReference>
<dbReference type="EMBL" id="LS483460">
    <property type="protein sequence ID" value="SQH99210.1"/>
    <property type="molecule type" value="Genomic_DNA"/>
</dbReference>
<dbReference type="RefSeq" id="WP_052319753.1">
    <property type="nucleotide sequence ID" value="NZ_CP065689.1"/>
</dbReference>
<evidence type="ECO:0000313" key="4">
    <source>
        <dbReference type="Proteomes" id="UP000594905"/>
    </source>
</evidence>
<evidence type="ECO:0000313" key="2">
    <source>
        <dbReference type="EMBL" id="SQH99210.1"/>
    </source>
</evidence>
<reference evidence="1 4" key="2">
    <citation type="submission" date="2020-12" db="EMBL/GenBank/DDBJ databases">
        <title>FDA dAtabase for Regulatory Grade micrObial Sequences (FDA-ARGOS): Supporting development and validation of Infectious Disease Dx tests.</title>
        <authorList>
            <person name="Sproer C."/>
            <person name="Gronow S."/>
            <person name="Severitt S."/>
            <person name="Schroder I."/>
            <person name="Tallon L."/>
            <person name="Sadzewicz L."/>
            <person name="Zhao X."/>
            <person name="Boylan J."/>
            <person name="Ott S."/>
            <person name="Bowen H."/>
            <person name="Vavikolanu K."/>
            <person name="Mehta A."/>
            <person name="Aluvathingal J."/>
            <person name="Nadendla S."/>
            <person name="Lowell S."/>
            <person name="Myers T."/>
            <person name="Yan Y."/>
            <person name="Sichtig H."/>
        </authorList>
    </citation>
    <scope>NUCLEOTIDE SEQUENCE [LARGE SCALE GENOMIC DNA]</scope>
    <source>
        <strain evidence="1 4">FDAARGOS_894</strain>
    </source>
</reference>
<reference evidence="2 3" key="1">
    <citation type="submission" date="2018-06" db="EMBL/GenBank/DDBJ databases">
        <authorList>
            <consortium name="Pathogen Informatics"/>
            <person name="Doyle S."/>
        </authorList>
    </citation>
    <scope>NUCLEOTIDE SEQUENCE [LARGE SCALE GENOMIC DNA]</scope>
    <source>
        <strain evidence="2 3">NCTC10288</strain>
    </source>
</reference>
<keyword evidence="4" id="KW-1185">Reference proteome</keyword>
<name>A0A2X4RSB7_9CORY</name>
<protein>
    <submittedName>
        <fullName evidence="1">Glycosyltransferase</fullName>
    </submittedName>
</protein>
<dbReference type="PANTHER" id="PTHR12526:SF630">
    <property type="entry name" value="GLYCOSYLTRANSFERASE"/>
    <property type="match status" value="1"/>
</dbReference>
<accession>A0A2X4RSB7</accession>
<dbReference type="Proteomes" id="UP000249264">
    <property type="component" value="Chromosome 1"/>
</dbReference>
<evidence type="ECO:0000313" key="3">
    <source>
        <dbReference type="Proteomes" id="UP000249264"/>
    </source>
</evidence>
<sequence length="723" mass="80894">MKSIVVYGDVNANAIDGSSVWLVSVTRVLSRLFDEVHLLLKYEAVDGILLNSIEGISNVMIHAPRGVEIGEGLTPEAAADFVDSVVADSNACAVLARGFEVSYQLGLKPRIAELLWAYVTDIPFPPKKLSERNVARLRKIAIASRRILAQTEAARSYWEGIVPESAGKTVLMPPMIPNELFKEPTEVSAPESSPLRLVYSGKLAKEWRTLEMLELPRALSKLGVSATLEVIGSKINASSSEPSWAEHMREALERANSDSASGVTWVGALSREDSMARISEADIGFGWRSEELDSSLEISTKALEYGAVGTAPLINRTTDHCAVWGEDYPFYVRAGDSIDEIAQTIASNLGQIQVAQRVAFAASAEYSMDAAETRLGSAFSRAIEMNAPTNEDSVRPCRVVVASHDLKFMGELMDYLQRSSKFDVKQDRWTTLHDHDPEQSRLLAEWADVVFCEWAGPSLAWYSAHKPESTRLVSRLHRFELNGPWMSKVQWTNVDTLVFVSEWVRTMAREKFDLSTVNTVVLPNTVDLSDFDRPKLESARFTLGMVGFVPFLKRPDRAIDLIEKLVEEDDRYILRFKGRLPWDYPHVWNSSIQKQLYLEFFNRVSSSSRLRPRVVFDGFGADIAAWNRGVGFVLSPSELESFHLAPAEGMAARGIPLLWEREGVEQVFGVFAEDMSTEHHVNTVLSMRDKKVFAARGEECREFATRWDTTTVLPCWDEVLLSV</sequence>
<dbReference type="AlphaFoldDB" id="A0A2X4RSB7"/>
<dbReference type="SUPFAM" id="SSF53756">
    <property type="entry name" value="UDP-Glycosyltransferase/glycogen phosphorylase"/>
    <property type="match status" value="2"/>
</dbReference>
<dbReference type="EMBL" id="CP065689">
    <property type="protein sequence ID" value="QPS59384.1"/>
    <property type="molecule type" value="Genomic_DNA"/>
</dbReference>